<evidence type="ECO:0000313" key="3">
    <source>
        <dbReference type="Proteomes" id="UP000594263"/>
    </source>
</evidence>
<organism evidence="2 3">
    <name type="scientific">Kalanchoe fedtschenkoi</name>
    <name type="common">Lavender scallops</name>
    <name type="synonym">South American air plant</name>
    <dbReference type="NCBI Taxonomy" id="63787"/>
    <lineage>
        <taxon>Eukaryota</taxon>
        <taxon>Viridiplantae</taxon>
        <taxon>Streptophyta</taxon>
        <taxon>Embryophyta</taxon>
        <taxon>Tracheophyta</taxon>
        <taxon>Spermatophyta</taxon>
        <taxon>Magnoliopsida</taxon>
        <taxon>eudicotyledons</taxon>
        <taxon>Gunneridae</taxon>
        <taxon>Pentapetalae</taxon>
        <taxon>Saxifragales</taxon>
        <taxon>Crassulaceae</taxon>
        <taxon>Kalanchoe</taxon>
    </lineage>
</organism>
<dbReference type="Gramene" id="Kaladp0047s0204.1.v1.1">
    <property type="protein sequence ID" value="Kaladp0047s0204.1.v1.1.CDS.1"/>
    <property type="gene ID" value="Kaladp0047s0204.v1.1"/>
</dbReference>
<dbReference type="AlphaFoldDB" id="A0A7N0ZWW3"/>
<sequence>MAYHAWLSQAAALVEGLPSSETTSSRRWKWPTRYPSQESDSLPMAALEMNLSRLYPQPMMHSDFIQACNCSTSKFC</sequence>
<proteinExistence type="predicted"/>
<accession>A0A7N0ZWW3</accession>
<evidence type="ECO:0000256" key="1">
    <source>
        <dbReference type="SAM" id="MobiDB-lite"/>
    </source>
</evidence>
<protein>
    <submittedName>
        <fullName evidence="2">Uncharacterized protein</fullName>
    </submittedName>
</protein>
<keyword evidence="3" id="KW-1185">Reference proteome</keyword>
<feature type="region of interest" description="Disordered" evidence="1">
    <location>
        <begin position="16"/>
        <end position="38"/>
    </location>
</feature>
<dbReference type="Proteomes" id="UP000594263">
    <property type="component" value="Unplaced"/>
</dbReference>
<reference evidence="2" key="1">
    <citation type="submission" date="2021-01" db="UniProtKB">
        <authorList>
            <consortium name="EnsemblPlants"/>
        </authorList>
    </citation>
    <scope>IDENTIFICATION</scope>
</reference>
<evidence type="ECO:0000313" key="2">
    <source>
        <dbReference type="EnsemblPlants" id="Kaladp0047s0204.1.v1.1.CDS.1"/>
    </source>
</evidence>
<dbReference type="EnsemblPlants" id="Kaladp0047s0204.1.v1.1">
    <property type="protein sequence ID" value="Kaladp0047s0204.1.v1.1.CDS.1"/>
    <property type="gene ID" value="Kaladp0047s0204.v1.1"/>
</dbReference>
<name>A0A7N0ZWW3_KALFE</name>